<feature type="compositionally biased region" description="Low complexity" evidence="1">
    <location>
        <begin position="176"/>
        <end position="191"/>
    </location>
</feature>
<gene>
    <name evidence="3" type="ORF">H9L22_11320</name>
</gene>
<reference evidence="3 4" key="1">
    <citation type="submission" date="2020-08" db="EMBL/GenBank/DDBJ databases">
        <title>Genome sequence of Tessaracoccus defluvii JCM 17540T.</title>
        <authorList>
            <person name="Hyun D.-W."/>
            <person name="Bae J.-W."/>
        </authorList>
    </citation>
    <scope>NUCLEOTIDE SEQUENCE [LARGE SCALE GENOMIC DNA]</scope>
    <source>
        <strain evidence="3 4">JCM 17540</strain>
    </source>
</reference>
<evidence type="ECO:0000256" key="2">
    <source>
        <dbReference type="SAM" id="SignalP"/>
    </source>
</evidence>
<evidence type="ECO:0000313" key="3">
    <source>
        <dbReference type="EMBL" id="QNP54881.1"/>
    </source>
</evidence>
<accession>A0A7H0H2W5</accession>
<evidence type="ECO:0000256" key="1">
    <source>
        <dbReference type="SAM" id="MobiDB-lite"/>
    </source>
</evidence>
<organism evidence="3 4">
    <name type="scientific">Tessaracoccus defluvii</name>
    <dbReference type="NCBI Taxonomy" id="1285901"/>
    <lineage>
        <taxon>Bacteria</taxon>
        <taxon>Bacillati</taxon>
        <taxon>Actinomycetota</taxon>
        <taxon>Actinomycetes</taxon>
        <taxon>Propionibacteriales</taxon>
        <taxon>Propionibacteriaceae</taxon>
        <taxon>Tessaracoccus</taxon>
    </lineage>
</organism>
<feature type="region of interest" description="Disordered" evidence="1">
    <location>
        <begin position="157"/>
        <end position="205"/>
    </location>
</feature>
<dbReference type="AlphaFoldDB" id="A0A7H0H2W5"/>
<protein>
    <submittedName>
        <fullName evidence="3">Uncharacterized protein</fullName>
    </submittedName>
</protein>
<sequence>MNTTGRAIAAGLTLGLAGVAVAPLAAADITPPDDATPAVGMAWDTTRDALWLAGPGVAKGEIVTTDGVALSISAEPVSVQALAFHEGRIWLGDIGDPDGDRDFIVVYRYGDADSGPTNYQAYDFVFPDGAPNATALMISGKGRIYLATDGDDAGIYRAPSEPSRQDMNRLTRVADAPRASPTASSSTTAPPWRCARRRASSTSTR</sequence>
<name>A0A7H0H2W5_9ACTN</name>
<dbReference type="SUPFAM" id="SSF63825">
    <property type="entry name" value="YWTD domain"/>
    <property type="match status" value="1"/>
</dbReference>
<feature type="signal peptide" evidence="2">
    <location>
        <begin position="1"/>
        <end position="22"/>
    </location>
</feature>
<keyword evidence="4" id="KW-1185">Reference proteome</keyword>
<dbReference type="Proteomes" id="UP000516117">
    <property type="component" value="Chromosome"/>
</dbReference>
<proteinExistence type="predicted"/>
<keyword evidence="2" id="KW-0732">Signal</keyword>
<dbReference type="EMBL" id="CP060789">
    <property type="protein sequence ID" value="QNP54881.1"/>
    <property type="molecule type" value="Genomic_DNA"/>
</dbReference>
<dbReference type="RefSeq" id="WP_187720017.1">
    <property type="nucleotide sequence ID" value="NZ_CP060789.1"/>
</dbReference>
<evidence type="ECO:0000313" key="4">
    <source>
        <dbReference type="Proteomes" id="UP000516117"/>
    </source>
</evidence>
<feature type="chain" id="PRO_5039586477" evidence="2">
    <location>
        <begin position="23"/>
        <end position="205"/>
    </location>
</feature>
<dbReference type="KEGG" id="tdf:H9L22_11320"/>